<dbReference type="NCBIfam" id="TIGR03519">
    <property type="entry name" value="T9SS_PorP_fam"/>
    <property type="match status" value="1"/>
</dbReference>
<evidence type="ECO:0000313" key="2">
    <source>
        <dbReference type="EMBL" id="OXA85458.1"/>
    </source>
</evidence>
<proteinExistence type="predicted"/>
<gene>
    <name evidence="2" type="ORF">B0A62_24645</name>
</gene>
<dbReference type="EMBL" id="MUGY01000059">
    <property type="protein sequence ID" value="OXA85458.1"/>
    <property type="molecule type" value="Genomic_DNA"/>
</dbReference>
<keyword evidence="3" id="KW-1185">Reference proteome</keyword>
<organism evidence="2 3">
    <name type="scientific">Flavobacterium hydatis</name>
    <name type="common">Cytophaga aquatilis</name>
    <dbReference type="NCBI Taxonomy" id="991"/>
    <lineage>
        <taxon>Bacteria</taxon>
        <taxon>Pseudomonadati</taxon>
        <taxon>Bacteroidota</taxon>
        <taxon>Flavobacteriia</taxon>
        <taxon>Flavobacteriales</taxon>
        <taxon>Flavobacteriaceae</taxon>
        <taxon>Flavobacterium</taxon>
    </lineage>
</organism>
<dbReference type="Pfam" id="PF11751">
    <property type="entry name" value="PorP_SprF"/>
    <property type="match status" value="1"/>
</dbReference>
<reference evidence="2 3" key="1">
    <citation type="submission" date="2016-11" db="EMBL/GenBank/DDBJ databases">
        <title>Whole genomes of Flavobacteriaceae.</title>
        <authorList>
            <person name="Stine C."/>
            <person name="Li C."/>
            <person name="Tadesse D."/>
        </authorList>
    </citation>
    <scope>NUCLEOTIDE SEQUENCE [LARGE SCALE GENOMIC DNA]</scope>
    <source>
        <strain evidence="2 3">ATCC 29551</strain>
    </source>
</reference>
<dbReference type="RefSeq" id="WP_133063969.1">
    <property type="nucleotide sequence ID" value="NZ_MUGY01000059.1"/>
</dbReference>
<evidence type="ECO:0000313" key="3">
    <source>
        <dbReference type="Proteomes" id="UP000198424"/>
    </source>
</evidence>
<feature type="non-terminal residue" evidence="2">
    <location>
        <position position="593"/>
    </location>
</feature>
<protein>
    <recommendedName>
        <fullName evidence="4">Type IX secretion system membrane protein PorP/SprF</fullName>
    </recommendedName>
</protein>
<dbReference type="Proteomes" id="UP000198424">
    <property type="component" value="Unassembled WGS sequence"/>
</dbReference>
<evidence type="ECO:0008006" key="4">
    <source>
        <dbReference type="Google" id="ProtNLM"/>
    </source>
</evidence>
<dbReference type="InterPro" id="IPR019861">
    <property type="entry name" value="PorP/SprF_Bacteroidetes"/>
</dbReference>
<name>A0ABX4C0W8_FLAHY</name>
<sequence>MKKILLFVTFLYGSTHVLYSQDNVKGDGVVSFSIPIRNSLKFNRYIINPAFSFVREQNSYVSFYNKRQWVQFDNAPQTYLFSYSGRFRENEGIGVGLFQQNYGLMTTFGILGNFAHNVVLQEDSNLTFGANVGFYKSGLDQGKIISNDMNLNIDDIPSNSLITINPGFNYGNAFLDVGLSINNLLLYNFATSEMVKEDPEQAVEVHLMYTGYIDAYGFFDRSKFSGLLKSEFKKDKTVISGLAMIAIPKGFWAQAGYNTLYGMSAGFGVNITPKIAIEYNYEKGTGNFSNFGASHEFVIAYKFKSKNYYYGDDEEEGALIEPTVVKKVAPAKTTTTPVVKTDGATKAKLAAEAKAKADAAAIQARLEAQAKLKADAEAKIKLAADNKAKADAEAQARIEAAKLEAAKSKADAEALKTKALSSDGKTKVDADAKAKLAADNKAKADAAALQAKLAADNKAKADAAALQAKLAADNKAKADAAALQAKLAADNKAKADAAALQAKLAADNKAKADAAALQAKLAADNKAKADAAALQAKLAADAKAKADADALQAKLAADNKAKADAAALQAKLAADAKAKADADALQAKLAADA</sequence>
<keyword evidence="1" id="KW-0175">Coiled coil</keyword>
<evidence type="ECO:0000256" key="1">
    <source>
        <dbReference type="SAM" id="Coils"/>
    </source>
</evidence>
<feature type="coiled-coil region" evidence="1">
    <location>
        <begin position="359"/>
        <end position="418"/>
    </location>
</feature>
<accession>A0ABX4C0W8</accession>
<comment type="caution">
    <text evidence="2">The sequence shown here is derived from an EMBL/GenBank/DDBJ whole genome shotgun (WGS) entry which is preliminary data.</text>
</comment>